<dbReference type="GO" id="GO:0046872">
    <property type="term" value="F:metal ion binding"/>
    <property type="evidence" value="ECO:0007669"/>
    <property type="project" value="InterPro"/>
</dbReference>
<dbReference type="Pfam" id="PF13411">
    <property type="entry name" value="MerR_1"/>
    <property type="match status" value="1"/>
</dbReference>
<dbReference type="KEGG" id="tvl:FAZ95_21430"/>
<dbReference type="InterPro" id="IPR011791">
    <property type="entry name" value="CadR-PbrR"/>
</dbReference>
<accession>A0A4P8IRA1</accession>
<dbReference type="Gene3D" id="1.10.1660.10">
    <property type="match status" value="1"/>
</dbReference>
<feature type="domain" description="HTH merR-type" evidence="2">
    <location>
        <begin position="1"/>
        <end position="69"/>
    </location>
</feature>
<dbReference type="NCBIfam" id="TIGR02047">
    <property type="entry name" value="CadR-PbrR"/>
    <property type="match status" value="1"/>
</dbReference>
<dbReference type="OrthoDB" id="9808480at2"/>
<dbReference type="EMBL" id="CP040077">
    <property type="protein sequence ID" value="QCP51492.1"/>
    <property type="molecule type" value="Genomic_DNA"/>
</dbReference>
<dbReference type="RefSeq" id="WP_137334276.1">
    <property type="nucleotide sequence ID" value="NZ_CP040077.1"/>
</dbReference>
<dbReference type="InterPro" id="IPR009061">
    <property type="entry name" value="DNA-bd_dom_put_sf"/>
</dbReference>
<reference evidence="3 4" key="1">
    <citation type="submission" date="2019-05" db="EMBL/GenBank/DDBJ databases">
        <title>Burkholderia sp. DHOD12, isolated from subtropical forest soil.</title>
        <authorList>
            <person name="Gao Z.-H."/>
            <person name="Qiu L.-H."/>
        </authorList>
    </citation>
    <scope>NUCLEOTIDE SEQUENCE [LARGE SCALE GENOMIC DNA]</scope>
    <source>
        <strain evidence="3 4">DHOD12</strain>
    </source>
</reference>
<dbReference type="GO" id="GO:0003700">
    <property type="term" value="F:DNA-binding transcription factor activity"/>
    <property type="evidence" value="ECO:0007669"/>
    <property type="project" value="InterPro"/>
</dbReference>
<gene>
    <name evidence="3" type="primary">cadR</name>
    <name evidence="3" type="ORF">FAZ95_21430</name>
</gene>
<evidence type="ECO:0000256" key="1">
    <source>
        <dbReference type="ARBA" id="ARBA00023125"/>
    </source>
</evidence>
<dbReference type="PROSITE" id="PS00552">
    <property type="entry name" value="HTH_MERR_1"/>
    <property type="match status" value="1"/>
</dbReference>
<dbReference type="SMART" id="SM00422">
    <property type="entry name" value="HTH_MERR"/>
    <property type="match status" value="1"/>
</dbReference>
<evidence type="ECO:0000313" key="4">
    <source>
        <dbReference type="Proteomes" id="UP000298656"/>
    </source>
</evidence>
<organism evidence="3 4">
    <name type="scientific">Trinickia violacea</name>
    <dbReference type="NCBI Taxonomy" id="2571746"/>
    <lineage>
        <taxon>Bacteria</taxon>
        <taxon>Pseudomonadati</taxon>
        <taxon>Pseudomonadota</taxon>
        <taxon>Betaproteobacteria</taxon>
        <taxon>Burkholderiales</taxon>
        <taxon>Burkholderiaceae</taxon>
        <taxon>Trinickia</taxon>
    </lineage>
</organism>
<dbReference type="GO" id="GO:0003677">
    <property type="term" value="F:DNA binding"/>
    <property type="evidence" value="ECO:0007669"/>
    <property type="project" value="UniProtKB-KW"/>
</dbReference>
<keyword evidence="1" id="KW-0238">DNA-binding</keyword>
<evidence type="ECO:0000313" key="3">
    <source>
        <dbReference type="EMBL" id="QCP51492.1"/>
    </source>
</evidence>
<keyword evidence="4" id="KW-1185">Reference proteome</keyword>
<proteinExistence type="predicted"/>
<protein>
    <submittedName>
        <fullName evidence="3">Cd(II)/Pb(II)-responsive transcriptional regulator</fullName>
    </submittedName>
</protein>
<evidence type="ECO:0000259" key="2">
    <source>
        <dbReference type="PROSITE" id="PS50937"/>
    </source>
</evidence>
<dbReference type="Proteomes" id="UP000298656">
    <property type="component" value="Chromosome 1"/>
</dbReference>
<dbReference type="PROSITE" id="PS50937">
    <property type="entry name" value="HTH_MERR_2"/>
    <property type="match status" value="1"/>
</dbReference>
<dbReference type="PANTHER" id="PTHR30204">
    <property type="entry name" value="REDOX-CYCLING DRUG-SENSING TRANSCRIPTIONAL ACTIVATOR SOXR"/>
    <property type="match status" value="1"/>
</dbReference>
<dbReference type="SUPFAM" id="SSF46955">
    <property type="entry name" value="Putative DNA-binding domain"/>
    <property type="match status" value="1"/>
</dbReference>
<dbReference type="CDD" id="cd04784">
    <property type="entry name" value="HTH_CadR-PbrR"/>
    <property type="match status" value="1"/>
</dbReference>
<dbReference type="InterPro" id="IPR047057">
    <property type="entry name" value="MerR_fam"/>
</dbReference>
<dbReference type="PANTHER" id="PTHR30204:SF92">
    <property type="entry name" value="HTH-TYPE TRANSCRIPTIONAL REGULATOR ZNTR"/>
    <property type="match status" value="1"/>
</dbReference>
<name>A0A4P8IRA1_9BURK</name>
<sequence>MKIGELAKAASCTTETIRFYEKEGLMPDAQRTDSNYRSYSAEHIERLRFIRNCRALDMTHDEIRELLRLTDTPTDRCSSVNSLLDAHIGHVNARLAELEQLKAQLTGLREQCVGEHTVEDCGIVHGLTTMETVAPSAKRTHVG</sequence>
<dbReference type="InterPro" id="IPR000551">
    <property type="entry name" value="MerR-type_HTH_dom"/>
</dbReference>
<dbReference type="PRINTS" id="PR00040">
    <property type="entry name" value="HTHMERR"/>
</dbReference>
<dbReference type="AlphaFoldDB" id="A0A4P8IRA1"/>
<dbReference type="GO" id="GO:0045893">
    <property type="term" value="P:positive regulation of DNA-templated transcription"/>
    <property type="evidence" value="ECO:0007669"/>
    <property type="project" value="InterPro"/>
</dbReference>